<evidence type="ECO:0000256" key="2">
    <source>
        <dbReference type="ARBA" id="ARBA00023157"/>
    </source>
</evidence>
<evidence type="ECO:0000313" key="5">
    <source>
        <dbReference type="EMBL" id="GAA0143345.1"/>
    </source>
</evidence>
<feature type="chain" id="PRO_5043674351" description="Pectinesterase inhibitor domain-containing protein" evidence="4">
    <location>
        <begin position="24"/>
        <end position="170"/>
    </location>
</feature>
<gene>
    <name evidence="5" type="ORF">LIER_04048</name>
</gene>
<evidence type="ECO:0000256" key="3">
    <source>
        <dbReference type="ARBA" id="ARBA00038471"/>
    </source>
</evidence>
<accession>A0AAV3NZH3</accession>
<dbReference type="EMBL" id="BAABME010000507">
    <property type="protein sequence ID" value="GAA0143345.1"/>
    <property type="molecule type" value="Genomic_DNA"/>
</dbReference>
<dbReference type="AlphaFoldDB" id="A0AAV3NZH3"/>
<protein>
    <recommendedName>
        <fullName evidence="7">Pectinesterase inhibitor domain-containing protein</fullName>
    </recommendedName>
</protein>
<dbReference type="SUPFAM" id="SSF101148">
    <property type="entry name" value="Plant invertase/pectin methylesterase inhibitor"/>
    <property type="match status" value="1"/>
</dbReference>
<reference evidence="5 6" key="1">
    <citation type="submission" date="2024-01" db="EMBL/GenBank/DDBJ databases">
        <title>The complete chloroplast genome sequence of Lithospermum erythrorhizon: insights into the phylogenetic relationship among Boraginaceae species and the maternal lineages of purple gromwells.</title>
        <authorList>
            <person name="Okada T."/>
            <person name="Watanabe K."/>
        </authorList>
    </citation>
    <scope>NUCLEOTIDE SEQUENCE [LARGE SCALE GENOMIC DNA]</scope>
</reference>
<keyword evidence="1 4" id="KW-0732">Signal</keyword>
<organism evidence="5 6">
    <name type="scientific">Lithospermum erythrorhizon</name>
    <name type="common">Purple gromwell</name>
    <name type="synonym">Lithospermum officinale var. erythrorhizon</name>
    <dbReference type="NCBI Taxonomy" id="34254"/>
    <lineage>
        <taxon>Eukaryota</taxon>
        <taxon>Viridiplantae</taxon>
        <taxon>Streptophyta</taxon>
        <taxon>Embryophyta</taxon>
        <taxon>Tracheophyta</taxon>
        <taxon>Spermatophyta</taxon>
        <taxon>Magnoliopsida</taxon>
        <taxon>eudicotyledons</taxon>
        <taxon>Gunneridae</taxon>
        <taxon>Pentapetalae</taxon>
        <taxon>asterids</taxon>
        <taxon>lamiids</taxon>
        <taxon>Boraginales</taxon>
        <taxon>Boraginaceae</taxon>
        <taxon>Boraginoideae</taxon>
        <taxon>Lithospermeae</taxon>
        <taxon>Lithospermum</taxon>
    </lineage>
</organism>
<dbReference type="PANTHER" id="PTHR36710:SF4">
    <property type="entry name" value="PLANT INVERTASE_PECTIN METHYLESTERASE INHIBITOR SUPERFAMILY PROTEIN"/>
    <property type="match status" value="1"/>
</dbReference>
<evidence type="ECO:0000256" key="4">
    <source>
        <dbReference type="SAM" id="SignalP"/>
    </source>
</evidence>
<keyword evidence="6" id="KW-1185">Reference proteome</keyword>
<comment type="similarity">
    <text evidence="3">Belongs to the PMEI family.</text>
</comment>
<dbReference type="Proteomes" id="UP001454036">
    <property type="component" value="Unassembled WGS sequence"/>
</dbReference>
<evidence type="ECO:0000256" key="1">
    <source>
        <dbReference type="ARBA" id="ARBA00022729"/>
    </source>
</evidence>
<sequence length="170" mass="18964">MSFIKTFVFLALMQTILPSLLHADIIDDVCVKVQDPPFCRTFLRSTRNRAPNLVFLGRVSLSELRGNTNSNIDYLTLKSNIPTLKELYRRCLGAYKVAATTTDDCESSLIRTKDYAKVKSLAIVIKNNAQICIDTVSRWDDQVAKTTDKQMALANIVEVIGSMLSGGKRS</sequence>
<evidence type="ECO:0000313" key="6">
    <source>
        <dbReference type="Proteomes" id="UP001454036"/>
    </source>
</evidence>
<proteinExistence type="inferred from homology"/>
<keyword evidence="2" id="KW-1015">Disulfide bond</keyword>
<dbReference type="Gene3D" id="1.20.140.40">
    <property type="entry name" value="Invertase/pectin methylesterase inhibitor family protein"/>
    <property type="match status" value="1"/>
</dbReference>
<dbReference type="InterPro" id="IPR052421">
    <property type="entry name" value="PCW_Enzyme_Inhibitor"/>
</dbReference>
<evidence type="ECO:0008006" key="7">
    <source>
        <dbReference type="Google" id="ProtNLM"/>
    </source>
</evidence>
<comment type="caution">
    <text evidence="5">The sequence shown here is derived from an EMBL/GenBank/DDBJ whole genome shotgun (WGS) entry which is preliminary data.</text>
</comment>
<name>A0AAV3NZH3_LITER</name>
<dbReference type="InterPro" id="IPR035513">
    <property type="entry name" value="Invertase/methylesterase_inhib"/>
</dbReference>
<feature type="signal peptide" evidence="4">
    <location>
        <begin position="1"/>
        <end position="23"/>
    </location>
</feature>
<dbReference type="PANTHER" id="PTHR36710">
    <property type="entry name" value="PECTINESTERASE INHIBITOR-LIKE"/>
    <property type="match status" value="1"/>
</dbReference>